<evidence type="ECO:0000256" key="1">
    <source>
        <dbReference type="ARBA" id="ARBA00023172"/>
    </source>
</evidence>
<name>D0UZC1_9ACTN</name>
<keyword evidence="1" id="KW-0233">DNA recombination</keyword>
<dbReference type="AlphaFoldDB" id="D0UZC1"/>
<dbReference type="GO" id="GO:0006310">
    <property type="term" value="P:DNA recombination"/>
    <property type="evidence" value="ECO:0007669"/>
    <property type="project" value="UniProtKB-KW"/>
</dbReference>
<keyword evidence="3" id="KW-0614">Plasmid</keyword>
<dbReference type="SUPFAM" id="SSF56349">
    <property type="entry name" value="DNA breaking-rejoining enzymes"/>
    <property type="match status" value="1"/>
</dbReference>
<evidence type="ECO:0000313" key="3">
    <source>
        <dbReference type="EMBL" id="ACX85573.1"/>
    </source>
</evidence>
<dbReference type="GO" id="GO:0003677">
    <property type="term" value="F:DNA binding"/>
    <property type="evidence" value="ECO:0007669"/>
    <property type="project" value="InterPro"/>
</dbReference>
<geneLocation type="plasmid" evidence="3">
    <name>pCQ3</name>
</geneLocation>
<dbReference type="Gene3D" id="1.10.443.10">
    <property type="entry name" value="Intergrase catalytic core"/>
    <property type="match status" value="1"/>
</dbReference>
<dbReference type="GO" id="GO:0015074">
    <property type="term" value="P:DNA integration"/>
    <property type="evidence" value="ECO:0007669"/>
    <property type="project" value="InterPro"/>
</dbReference>
<accession>D0UZC1</accession>
<feature type="region of interest" description="Disordered" evidence="2">
    <location>
        <begin position="21"/>
        <end position="63"/>
    </location>
</feature>
<dbReference type="InterPro" id="IPR011010">
    <property type="entry name" value="DNA_brk_join_enz"/>
</dbReference>
<sequence length="472" mass="52153">MQRAGHKVRWSRWAAEVRHSCAPRSQQRGWSPHSALRTSLGSAESAPTSSNLDVASEAGPVVTSSPVEGDTVVVGEGGVVVYEVRSVRNLAALVEQVAPHDRDEWETRQPVLVRRGSPRRDVWEQVSRSRASQLWMVVGMFDRAVQHPSMPERTRTRGMDQLFTWAALNAFWELAVPGELRARAEDRGKRLPVASQRMVRDCLAILARLVVPERRVRLPKLPQASARAVTRPEQEQELLHYLLRLAADGPAGGFVWQQRQADARVRALAVAGVAVDTRSRVSELAAIRMSDLGEGLKWVRVRRQPQNGAHLPVVEEELRLSRATREALGRWLEVRERLVAGLEGGRVEALWVRVAPYPLRAGEPAGLPLSDQVLREAYSRGVRSLNSVMAGEVGWEPLPASLESLRRAVTPVEEEQVAQVPVGQPGRPRRASGAGSSHGTEGRYVHGGCRCAECCEAAAHARRSRRRERAGA</sequence>
<evidence type="ECO:0000256" key="2">
    <source>
        <dbReference type="SAM" id="MobiDB-lite"/>
    </source>
</evidence>
<dbReference type="EMBL" id="GQ983381">
    <property type="protein sequence ID" value="ACX85573.1"/>
    <property type="molecule type" value="Genomic_DNA"/>
</dbReference>
<feature type="compositionally biased region" description="Low complexity" evidence="2">
    <location>
        <begin position="417"/>
        <end position="426"/>
    </location>
</feature>
<protein>
    <submittedName>
        <fullName evidence="3">PCQ3_72</fullName>
    </submittedName>
</protein>
<organism evidence="3">
    <name type="scientific">Streptomyces sp. W9</name>
    <dbReference type="NCBI Taxonomy" id="682410"/>
    <lineage>
        <taxon>Bacteria</taxon>
        <taxon>Bacillati</taxon>
        <taxon>Actinomycetota</taxon>
        <taxon>Actinomycetes</taxon>
        <taxon>Kitasatosporales</taxon>
        <taxon>Streptomycetaceae</taxon>
        <taxon>Streptomyces</taxon>
    </lineage>
</organism>
<dbReference type="InterPro" id="IPR013762">
    <property type="entry name" value="Integrase-like_cat_sf"/>
</dbReference>
<feature type="region of interest" description="Disordered" evidence="2">
    <location>
        <begin position="414"/>
        <end position="442"/>
    </location>
</feature>
<gene>
    <name evidence="3" type="ORF">pCQ3.72</name>
</gene>
<reference evidence="3" key="1">
    <citation type="journal article" date="2010" name="J. Bacteriol.">
        <title>Characterization of the replication, transfer, and plasmid/lytic phage cycle of the Streptomyces plasmid-phage pZL12.</title>
        <authorList>
            <person name="Zhong L."/>
            <person name="Cheng Q."/>
            <person name="Tian X."/>
            <person name="Zhao L."/>
            <person name="Qin Z."/>
        </authorList>
    </citation>
    <scope>NUCLEOTIDE SEQUENCE</scope>
    <source>
        <strain evidence="3">W9</strain>
        <plasmid evidence="3">pCQ3</plasmid>
    </source>
</reference>
<proteinExistence type="predicted"/>
<feature type="compositionally biased region" description="Polar residues" evidence="2">
    <location>
        <begin position="36"/>
        <end position="53"/>
    </location>
</feature>